<keyword evidence="4" id="KW-0233">DNA recombination</keyword>
<dbReference type="InterPro" id="IPR011010">
    <property type="entry name" value="DNA_brk_join_enz"/>
</dbReference>
<comment type="caution">
    <text evidence="8">The sequence shown here is derived from an EMBL/GenBank/DDBJ whole genome shotgun (WGS) entry which is preliminary data.</text>
</comment>
<dbReference type="GO" id="GO:0015074">
    <property type="term" value="P:DNA integration"/>
    <property type="evidence" value="ECO:0007669"/>
    <property type="project" value="UniProtKB-KW"/>
</dbReference>
<evidence type="ECO:0000256" key="3">
    <source>
        <dbReference type="ARBA" id="ARBA00023125"/>
    </source>
</evidence>
<dbReference type="InterPro" id="IPR035386">
    <property type="entry name" value="Arm-DNA-bind_5"/>
</dbReference>
<evidence type="ECO:0000256" key="1">
    <source>
        <dbReference type="ARBA" id="ARBA00008857"/>
    </source>
</evidence>
<accession>T1CPM8</accession>
<keyword evidence="3 5" id="KW-0238">DNA-binding</keyword>
<dbReference type="InterPro" id="IPR002104">
    <property type="entry name" value="Integrase_catalytic"/>
</dbReference>
<organism evidence="8 9">
    <name type="scientific">Porphyromonas crevioricanis JCM 15906</name>
    <dbReference type="NCBI Taxonomy" id="1305617"/>
    <lineage>
        <taxon>Bacteria</taxon>
        <taxon>Pseudomonadati</taxon>
        <taxon>Bacteroidota</taxon>
        <taxon>Bacteroidia</taxon>
        <taxon>Bacteroidales</taxon>
        <taxon>Porphyromonadaceae</taxon>
        <taxon>Porphyromonas</taxon>
    </lineage>
</organism>
<evidence type="ECO:0000259" key="7">
    <source>
        <dbReference type="PROSITE" id="PS51900"/>
    </source>
</evidence>
<dbReference type="InterPro" id="IPR025269">
    <property type="entry name" value="SAM-like_dom"/>
</dbReference>
<sequence length="418" mass="47662">MGDNVITIHTAHEKIMRSTFKILFYINKNKVKTDGTTGILCRITIDGANVVMSTGESVAPHEWNLKRGETTDKKTNQRLQAFRDEIEQGYNNLLYRYGVVSAELLKNHLQGVGKAPTTLLAMSRAEVQRQSEEVEKSKSESTYRQNGYSDRQLRNFVRSRGEEDVPLTAVTMGFFDDYRFYLKREDYAPATINKHLCWLSRLMYRAVSQGTIRFNPFEGVKYETVERKPRFLSKGDVAKLLAFPLQDEGAELSRRMFLFAVFTGLAFADLQSLRVSQIETNSDGKRYVRKARQKTEVESLIPLHPIAEQILLLYLKEEDCSNDHEVFPDTITKSQLVAHLKAIGLACGIRTPLTWHIARHSFGTLTLEAGIPMESIAKMMGHASISSTQIYAQITDQKIARDMNKLIEKEFKTNFTLN</sequence>
<dbReference type="GO" id="GO:0006310">
    <property type="term" value="P:DNA recombination"/>
    <property type="evidence" value="ECO:0007669"/>
    <property type="project" value="UniProtKB-KW"/>
</dbReference>
<reference evidence="8 9" key="2">
    <citation type="journal article" date="2013" name="Genome Announc.">
        <title>Draft Genome Sequences of Porphyromonas crevioricanis JCM 15906T and Porphyromonas cansulci JCM 13913T Isolated from a Canine Oral Cavity.</title>
        <authorList>
            <person name="Sakamoto M."/>
            <person name="Tanaka N."/>
            <person name="Shiwa Y."/>
            <person name="Yoshikawa H."/>
            <person name="Ohkuma M."/>
        </authorList>
    </citation>
    <scope>NUCLEOTIDE SEQUENCE [LARGE SCALE GENOMIC DNA]</scope>
    <source>
        <strain evidence="8 9">JCM 15906</strain>
    </source>
</reference>
<dbReference type="SUPFAM" id="SSF56349">
    <property type="entry name" value="DNA breaking-rejoining enzymes"/>
    <property type="match status" value="1"/>
</dbReference>
<dbReference type="CDD" id="cd01185">
    <property type="entry name" value="INTN1_C_like"/>
    <property type="match status" value="1"/>
</dbReference>
<dbReference type="Pfam" id="PF13102">
    <property type="entry name" value="Phage_int_SAM_5"/>
    <property type="match status" value="1"/>
</dbReference>
<dbReference type="InterPro" id="IPR013762">
    <property type="entry name" value="Integrase-like_cat_sf"/>
</dbReference>
<dbReference type="EMBL" id="BAOU01000040">
    <property type="protein sequence ID" value="GAD05787.1"/>
    <property type="molecule type" value="Genomic_DNA"/>
</dbReference>
<protein>
    <submittedName>
        <fullName evidence="8">Integrase</fullName>
    </submittedName>
</protein>
<dbReference type="Pfam" id="PF17293">
    <property type="entry name" value="Arm-DNA-bind_5"/>
    <property type="match status" value="1"/>
</dbReference>
<dbReference type="GO" id="GO:0003677">
    <property type="term" value="F:DNA binding"/>
    <property type="evidence" value="ECO:0007669"/>
    <property type="project" value="UniProtKB-UniRule"/>
</dbReference>
<proteinExistence type="inferred from homology"/>
<gene>
    <name evidence="8" type="ORF">PORCRE_1495</name>
</gene>
<evidence type="ECO:0000256" key="5">
    <source>
        <dbReference type="PROSITE-ProRule" id="PRU01248"/>
    </source>
</evidence>
<evidence type="ECO:0000259" key="6">
    <source>
        <dbReference type="PROSITE" id="PS51898"/>
    </source>
</evidence>
<dbReference type="Gene3D" id="1.10.443.10">
    <property type="entry name" value="Intergrase catalytic core"/>
    <property type="match status" value="1"/>
</dbReference>
<dbReference type="InterPro" id="IPR010998">
    <property type="entry name" value="Integrase_recombinase_N"/>
</dbReference>
<dbReference type="InterPro" id="IPR050090">
    <property type="entry name" value="Tyrosine_recombinase_XerCD"/>
</dbReference>
<dbReference type="Gene3D" id="1.10.150.130">
    <property type="match status" value="1"/>
</dbReference>
<evidence type="ECO:0000256" key="4">
    <source>
        <dbReference type="ARBA" id="ARBA00023172"/>
    </source>
</evidence>
<name>T1CPM8_9PORP</name>
<dbReference type="Pfam" id="PF00589">
    <property type="entry name" value="Phage_integrase"/>
    <property type="match status" value="1"/>
</dbReference>
<reference evidence="9" key="1">
    <citation type="journal article" date="2013" name="Genome">
        <title>Draft Genome Sequences of Porphyromonas crevioricanis JCM 15906T and Porphyromonas cansulci JCM 13913T Isolated from a Canine Oral Cavity.</title>
        <authorList>
            <person name="Sakamoto M."/>
            <person name="Tanaka N."/>
            <person name="Shiwa Y."/>
            <person name="Yoshikawa H."/>
            <person name="Ohkuma M."/>
        </authorList>
    </citation>
    <scope>NUCLEOTIDE SEQUENCE [LARGE SCALE GENOMIC DNA]</scope>
    <source>
        <strain evidence="9">JCM 15906</strain>
    </source>
</reference>
<feature type="domain" description="Tyr recombinase" evidence="6">
    <location>
        <begin position="227"/>
        <end position="404"/>
    </location>
</feature>
<evidence type="ECO:0000313" key="9">
    <source>
        <dbReference type="Proteomes" id="UP000018031"/>
    </source>
</evidence>
<dbReference type="PROSITE" id="PS51898">
    <property type="entry name" value="TYR_RECOMBINASE"/>
    <property type="match status" value="1"/>
</dbReference>
<dbReference type="PROSITE" id="PS51900">
    <property type="entry name" value="CB"/>
    <property type="match status" value="1"/>
</dbReference>
<dbReference type="InterPro" id="IPR044068">
    <property type="entry name" value="CB"/>
</dbReference>
<dbReference type="PANTHER" id="PTHR30349:SF64">
    <property type="entry name" value="PROPHAGE INTEGRASE INTD-RELATED"/>
    <property type="match status" value="1"/>
</dbReference>
<dbReference type="Proteomes" id="UP000018031">
    <property type="component" value="Unassembled WGS sequence"/>
</dbReference>
<dbReference type="AlphaFoldDB" id="T1CPM8"/>
<comment type="similarity">
    <text evidence="1">Belongs to the 'phage' integrase family.</text>
</comment>
<feature type="domain" description="Core-binding (CB)" evidence="7">
    <location>
        <begin position="125"/>
        <end position="207"/>
    </location>
</feature>
<evidence type="ECO:0000256" key="2">
    <source>
        <dbReference type="ARBA" id="ARBA00022908"/>
    </source>
</evidence>
<dbReference type="PANTHER" id="PTHR30349">
    <property type="entry name" value="PHAGE INTEGRASE-RELATED"/>
    <property type="match status" value="1"/>
</dbReference>
<keyword evidence="2" id="KW-0229">DNA integration</keyword>
<evidence type="ECO:0000313" key="8">
    <source>
        <dbReference type="EMBL" id="GAD05787.1"/>
    </source>
</evidence>